<dbReference type="Gene3D" id="3.90.380.10">
    <property type="entry name" value="Naphthalene 1,2-dioxygenase Alpha Subunit, Chain A, domain 1"/>
    <property type="match status" value="1"/>
</dbReference>
<evidence type="ECO:0000259" key="6">
    <source>
        <dbReference type="PROSITE" id="PS51296"/>
    </source>
</evidence>
<dbReference type="CDD" id="cd08878">
    <property type="entry name" value="RHO_alpha_C_DMO-like"/>
    <property type="match status" value="1"/>
</dbReference>
<keyword evidence="3" id="KW-0560">Oxidoreductase</keyword>
<accession>A0A0J9CZM6</accession>
<dbReference type="AlphaFoldDB" id="A0A0J9CZM6"/>
<dbReference type="EMBL" id="CP020925">
    <property type="protein sequence ID" value="ATP17822.1"/>
    <property type="molecule type" value="Genomic_DNA"/>
</dbReference>
<dbReference type="GO" id="GO:0046872">
    <property type="term" value="F:metal ion binding"/>
    <property type="evidence" value="ECO:0007669"/>
    <property type="project" value="UniProtKB-KW"/>
</dbReference>
<evidence type="ECO:0000256" key="1">
    <source>
        <dbReference type="ARBA" id="ARBA00022714"/>
    </source>
</evidence>
<organism evidence="7 9">
    <name type="scientific">Sphingobium yanoikuyae</name>
    <name type="common">Sphingomonas yanoikuyae</name>
    <dbReference type="NCBI Taxonomy" id="13690"/>
    <lineage>
        <taxon>Bacteria</taxon>
        <taxon>Pseudomonadati</taxon>
        <taxon>Pseudomonadota</taxon>
        <taxon>Alphaproteobacteria</taxon>
        <taxon>Sphingomonadales</taxon>
        <taxon>Sphingomonadaceae</taxon>
        <taxon>Sphingobium</taxon>
    </lineage>
</organism>
<dbReference type="RefSeq" id="WP_048938519.1">
    <property type="nucleotide sequence ID" value="NZ_CP020925.1"/>
</dbReference>
<sequence>MSAQSGPRAGSSFLHDIWYVAGWGHELQPGSRTSRTILGQPLVLFRTEGGEVSALEDRCCHRAMPLSEGVVIGESIRCPYHGLEFGTNGACVHIPAQDKIPRTARVRHFPLVEKDALLWIWMGDADKADTAIIPDHPYHQDPAWAWRSAHYDVQGNWQLLVDNLMDLSHLPYIHPSTIGGDPELHFKTPTISTRLPNGVRVERKMPSSAPPPTYVAAAGFKGLVDRWQEIEFQPVFIRIHTGACDEGTGAYDGDRSHGLSMLGFHGITPETETTTHYFWSMATNITRGDIPELVFEQTARTFKEDQAVLEMQQRRIAREPGRQLIDIASDVGGRQTRQFIQRLFRAEQEREAVEA</sequence>
<protein>
    <submittedName>
        <fullName evidence="7">Aromatic-ring-hydroxylating dioxygenase subunit alpha</fullName>
    </submittedName>
    <submittedName>
        <fullName evidence="8">Rieske 2Fe-2S domain-containing protein</fullName>
    </submittedName>
</protein>
<reference evidence="8 10" key="2">
    <citation type="submission" date="2019-12" db="EMBL/GenBank/DDBJ databases">
        <title>Functional and genomic insights into the Sphingobium yanoikuyae YC-JY1, a bacterium efficiently degrading bisphenol A.</title>
        <authorList>
            <person name="Jia Y."/>
            <person name="Li X."/>
            <person name="Wang J."/>
            <person name="Eltoukhy A."/>
            <person name="Lamraoui I."/>
            <person name="Yan Y."/>
        </authorList>
    </citation>
    <scope>NUCLEOTIDE SEQUENCE [LARGE SCALE GENOMIC DNA]</scope>
    <source>
        <strain evidence="8 10">YC-JY1</strain>
    </source>
</reference>
<dbReference type="Pfam" id="PF00355">
    <property type="entry name" value="Rieske"/>
    <property type="match status" value="1"/>
</dbReference>
<name>A0A0J9CZM6_SPHYA</name>
<reference evidence="7 9" key="1">
    <citation type="submission" date="2017-04" db="EMBL/GenBank/DDBJ databases">
        <title>Characterization, genome and methylation analysis of a phthalic acid esters degrading strain Sphingobium yanoikuyae SHJ.</title>
        <authorList>
            <person name="Feng L."/>
        </authorList>
    </citation>
    <scope>NUCLEOTIDE SEQUENCE [LARGE SCALE GENOMIC DNA]</scope>
    <source>
        <strain evidence="7 9">SHJ</strain>
    </source>
</reference>
<keyword evidence="5" id="KW-0411">Iron-sulfur</keyword>
<proteinExistence type="predicted"/>
<dbReference type="InterPro" id="IPR017941">
    <property type="entry name" value="Rieske_2Fe-2S"/>
</dbReference>
<evidence type="ECO:0000313" key="9">
    <source>
        <dbReference type="Proteomes" id="UP000037029"/>
    </source>
</evidence>
<dbReference type="EMBL" id="CP047218">
    <property type="protein sequence ID" value="QHD68911.1"/>
    <property type="molecule type" value="Genomic_DNA"/>
</dbReference>
<evidence type="ECO:0000256" key="4">
    <source>
        <dbReference type="ARBA" id="ARBA00023004"/>
    </source>
</evidence>
<dbReference type="PANTHER" id="PTHR21266">
    <property type="entry name" value="IRON-SULFUR DOMAIN CONTAINING PROTEIN"/>
    <property type="match status" value="1"/>
</dbReference>
<dbReference type="InterPro" id="IPR044043">
    <property type="entry name" value="VanA_C_cat"/>
</dbReference>
<gene>
    <name evidence="7" type="ORF">BV87_05115</name>
    <name evidence="8" type="ORF">GS397_18815</name>
</gene>
<evidence type="ECO:0000256" key="5">
    <source>
        <dbReference type="ARBA" id="ARBA00023014"/>
    </source>
</evidence>
<dbReference type="InterPro" id="IPR050584">
    <property type="entry name" value="Cholesterol_7-desaturase"/>
</dbReference>
<dbReference type="SUPFAM" id="SSF55961">
    <property type="entry name" value="Bet v1-like"/>
    <property type="match status" value="1"/>
</dbReference>
<evidence type="ECO:0000256" key="3">
    <source>
        <dbReference type="ARBA" id="ARBA00023002"/>
    </source>
</evidence>
<dbReference type="PROSITE" id="PS51296">
    <property type="entry name" value="RIESKE"/>
    <property type="match status" value="1"/>
</dbReference>
<dbReference type="Proteomes" id="UP000464086">
    <property type="component" value="Chromosome"/>
</dbReference>
<dbReference type="PANTHER" id="PTHR21266:SF60">
    <property type="entry name" value="3-KETOSTEROID-9-ALPHA-MONOOXYGENASE, OXYGENASE COMPONENT"/>
    <property type="match status" value="1"/>
</dbReference>
<keyword evidence="2" id="KW-0479">Metal-binding</keyword>
<keyword evidence="7" id="KW-0223">Dioxygenase</keyword>
<keyword evidence="4" id="KW-0408">Iron</keyword>
<dbReference type="GO" id="GO:0051213">
    <property type="term" value="F:dioxygenase activity"/>
    <property type="evidence" value="ECO:0007669"/>
    <property type="project" value="UniProtKB-KW"/>
</dbReference>
<evidence type="ECO:0000313" key="8">
    <source>
        <dbReference type="EMBL" id="QHD68911.1"/>
    </source>
</evidence>
<evidence type="ECO:0000313" key="10">
    <source>
        <dbReference type="Proteomes" id="UP000464086"/>
    </source>
</evidence>
<dbReference type="Proteomes" id="UP000037029">
    <property type="component" value="Chromosome"/>
</dbReference>
<dbReference type="Pfam" id="PF19112">
    <property type="entry name" value="VanA_C"/>
    <property type="match status" value="1"/>
</dbReference>
<evidence type="ECO:0000313" key="7">
    <source>
        <dbReference type="EMBL" id="ATP17822.1"/>
    </source>
</evidence>
<dbReference type="SUPFAM" id="SSF50022">
    <property type="entry name" value="ISP domain"/>
    <property type="match status" value="1"/>
</dbReference>
<evidence type="ECO:0000256" key="2">
    <source>
        <dbReference type="ARBA" id="ARBA00022723"/>
    </source>
</evidence>
<dbReference type="InterPro" id="IPR036922">
    <property type="entry name" value="Rieske_2Fe-2S_sf"/>
</dbReference>
<keyword evidence="1" id="KW-0001">2Fe-2S</keyword>
<dbReference type="GO" id="GO:0051537">
    <property type="term" value="F:2 iron, 2 sulfur cluster binding"/>
    <property type="evidence" value="ECO:0007669"/>
    <property type="project" value="UniProtKB-KW"/>
</dbReference>
<feature type="domain" description="Rieske" evidence="6">
    <location>
        <begin position="18"/>
        <end position="120"/>
    </location>
</feature>
<dbReference type="Gene3D" id="2.102.10.10">
    <property type="entry name" value="Rieske [2Fe-2S] iron-sulphur domain"/>
    <property type="match status" value="1"/>
</dbReference>